<dbReference type="NCBIfam" id="NF038219">
    <property type="entry name" value="IcmV_IVB"/>
    <property type="match status" value="1"/>
</dbReference>
<dbReference type="RefSeq" id="WP_006035383.1">
    <property type="nucleotide sequence ID" value="NZ_AAQJ02000001.1"/>
</dbReference>
<protein>
    <submittedName>
        <fullName evidence="2">IcmV protein</fullName>
    </submittedName>
</protein>
<keyword evidence="1" id="KW-0812">Transmembrane</keyword>
<dbReference type="OrthoDB" id="5640562at2"/>
<feature type="transmembrane region" description="Helical" evidence="1">
    <location>
        <begin position="76"/>
        <end position="96"/>
    </location>
</feature>
<evidence type="ECO:0000256" key="1">
    <source>
        <dbReference type="SAM" id="Phobius"/>
    </source>
</evidence>
<keyword evidence="3" id="KW-1185">Reference proteome</keyword>
<reference evidence="2" key="2">
    <citation type="submission" date="2007-10" db="EMBL/GenBank/DDBJ databases">
        <authorList>
            <person name="Myers G.S."/>
        </authorList>
    </citation>
    <scope>NUCLEOTIDE SEQUENCE [LARGE SCALE GENOMIC DNA]</scope>
</reference>
<reference evidence="2" key="1">
    <citation type="submission" date="2006-04" db="EMBL/GenBank/DDBJ databases">
        <authorList>
            <person name="Seshadri R."/>
            <person name="Federici B.A."/>
        </authorList>
    </citation>
    <scope>NUCLEOTIDE SEQUENCE [LARGE SCALE GENOMIC DNA]</scope>
</reference>
<evidence type="ECO:0000313" key="3">
    <source>
        <dbReference type="Proteomes" id="UP000054075"/>
    </source>
</evidence>
<keyword evidence="1" id="KW-1133">Transmembrane helix</keyword>
<sequence length="150" mass="18562">MSFFGRIKKIMKPAVDVPKWIDYPRWVKRNRFFFRFIKKSFIPHHAKMQESFEEALLRLKLTPADLVQRTKVFTRLLWIWIFLFLVTIFYSIYLFSIHAYRGFYPCLGISLIILTQVFRYHFWLFQIKQRRLGCCFRDWLNGQFFTRNKK</sequence>
<organism evidence="2 3">
    <name type="scientific">Rickettsiella grylli</name>
    <dbReference type="NCBI Taxonomy" id="59196"/>
    <lineage>
        <taxon>Bacteria</taxon>
        <taxon>Pseudomonadati</taxon>
        <taxon>Pseudomonadota</taxon>
        <taxon>Gammaproteobacteria</taxon>
        <taxon>Legionellales</taxon>
        <taxon>Coxiellaceae</taxon>
        <taxon>Rickettsiella</taxon>
    </lineage>
</organism>
<dbReference type="eggNOG" id="ENOG502ZIIK">
    <property type="taxonomic scope" value="Bacteria"/>
</dbReference>
<accession>A8PNT3</accession>
<feature type="transmembrane region" description="Helical" evidence="1">
    <location>
        <begin position="102"/>
        <end position="122"/>
    </location>
</feature>
<comment type="caution">
    <text evidence="2">The sequence shown here is derived from an EMBL/GenBank/DDBJ whole genome shotgun (WGS) entry which is preliminary data.</text>
</comment>
<proteinExistence type="predicted"/>
<dbReference type="Proteomes" id="UP000054075">
    <property type="component" value="Unassembled WGS sequence"/>
</dbReference>
<dbReference type="STRING" id="59196.RICGR_1108"/>
<gene>
    <name evidence="2" type="ORF">RICGR_1108</name>
</gene>
<dbReference type="EMBL" id="AAQJ02000001">
    <property type="protein sequence ID" value="EDP46404.1"/>
    <property type="molecule type" value="Genomic_DNA"/>
</dbReference>
<keyword evidence="1" id="KW-0472">Membrane</keyword>
<name>A8PNT3_9COXI</name>
<evidence type="ECO:0000313" key="2">
    <source>
        <dbReference type="EMBL" id="EDP46404.1"/>
    </source>
</evidence>
<dbReference type="AlphaFoldDB" id="A8PNT3"/>